<dbReference type="RefSeq" id="WP_213408013.1">
    <property type="nucleotide sequence ID" value="NZ_CP074441.1"/>
</dbReference>
<organism evidence="1 2">
    <name type="scientific">Weissella ceti</name>
    <dbReference type="NCBI Taxonomy" id="759620"/>
    <lineage>
        <taxon>Bacteria</taxon>
        <taxon>Bacillati</taxon>
        <taxon>Bacillota</taxon>
        <taxon>Bacilli</taxon>
        <taxon>Lactobacillales</taxon>
        <taxon>Lactobacillaceae</taxon>
        <taxon>Weissella</taxon>
    </lineage>
</organism>
<comment type="caution">
    <text evidence="1">The sequence shown here is derived from an EMBL/GenBank/DDBJ whole genome shotgun (WGS) entry which is preliminary data.</text>
</comment>
<protein>
    <submittedName>
        <fullName evidence="1">Uncharacterized protein</fullName>
    </submittedName>
</protein>
<sequence length="292" mass="33067">MYAFMKSGMLGDYDCVDELDVIEYVESLPLRREPINDLNAFKMYSAQYFTPSDLKNGLARNRANIVNVQALIFDLDRVPNYQELVHEFLTVLTKSQIEMYLWKTPSSFSNESDHENGARLYIPLGEPIMPDHLDTAIQEVYLNLVRAGLNILNYGADITASKTVGRLMGLPLQQEDTIVPWDMAERKRYKIQAEYVPKPKSVFTGGGFGSFSEEPSVENLTSFITSYTQKHAVTFLKGERDNNLTRVLGALKTAFNDINEDDLLEAFEDSGISSQLDNPVQDITRKTKRLLG</sequence>
<keyword evidence="2" id="KW-1185">Reference proteome</keyword>
<accession>A0ABT3E4X5</accession>
<evidence type="ECO:0000313" key="1">
    <source>
        <dbReference type="EMBL" id="MCW0953267.1"/>
    </source>
</evidence>
<dbReference type="EMBL" id="JAOZFE010000003">
    <property type="protein sequence ID" value="MCW0953267.1"/>
    <property type="molecule type" value="Genomic_DNA"/>
</dbReference>
<dbReference type="Proteomes" id="UP001526225">
    <property type="component" value="Unassembled WGS sequence"/>
</dbReference>
<gene>
    <name evidence="1" type="ORF">OIT44_04150</name>
</gene>
<name>A0ABT3E4X5_9LACO</name>
<proteinExistence type="predicted"/>
<evidence type="ECO:0000313" key="2">
    <source>
        <dbReference type="Proteomes" id="UP001526225"/>
    </source>
</evidence>
<reference evidence="1 2" key="1">
    <citation type="submission" date="2022-10" db="EMBL/GenBank/DDBJ databases">
        <title>Weissella fermenti sp. nov., isolated from fermented cabbage.</title>
        <authorList>
            <person name="Lee J.K."/>
            <person name="Baek J.H."/>
            <person name="Choi D.G."/>
            <person name="Kim J.M."/>
            <person name="Jeon C.O."/>
        </authorList>
    </citation>
    <scope>NUCLEOTIDE SEQUENCE [LARGE SCALE GENOMIC DNA]</scope>
    <source>
        <strain evidence="1 2">KACC 18534</strain>
    </source>
</reference>